<protein>
    <submittedName>
        <fullName evidence="2">DNA polymerase, beta domain protein region</fullName>
    </submittedName>
</protein>
<dbReference type="SUPFAM" id="SSF81301">
    <property type="entry name" value="Nucleotidyltransferase"/>
    <property type="match status" value="1"/>
</dbReference>
<dbReference type="RefSeq" id="WP_015709294.1">
    <property type="nucleotide sequence ID" value="NC_015578.1"/>
</dbReference>
<name>F5YJE6_TREPZ</name>
<dbReference type="AlphaFoldDB" id="F5YJE6"/>
<evidence type="ECO:0000313" key="3">
    <source>
        <dbReference type="Proteomes" id="UP000009223"/>
    </source>
</evidence>
<dbReference type="EMBL" id="CP001843">
    <property type="protein sequence ID" value="AEF84572.1"/>
    <property type="molecule type" value="Genomic_DNA"/>
</dbReference>
<sequence length="111" mass="12549">MIDNSLFVIYSINMELNKISAKYREDIEMATTLLKNEGCKSVFLFGSLVTGNIHENSDIDLGITGLPANKFFRVYSMLDRKLSNKVDLVDFDDNTKFYTLLNSLGELVKLG</sequence>
<feature type="domain" description="Polymerase beta nucleotidyltransferase" evidence="1">
    <location>
        <begin position="32"/>
        <end position="95"/>
    </location>
</feature>
<gene>
    <name evidence="2" type="ordered locus">TREPR_0743</name>
</gene>
<evidence type="ECO:0000259" key="1">
    <source>
        <dbReference type="Pfam" id="PF18765"/>
    </source>
</evidence>
<dbReference type="Pfam" id="PF18765">
    <property type="entry name" value="Polbeta"/>
    <property type="match status" value="1"/>
</dbReference>
<evidence type="ECO:0000313" key="2">
    <source>
        <dbReference type="EMBL" id="AEF84572.1"/>
    </source>
</evidence>
<dbReference type="eggNOG" id="ENOG502ZKX1">
    <property type="taxonomic scope" value="Bacteria"/>
</dbReference>
<dbReference type="HOGENOM" id="CLU_172630_0_0_12"/>
<dbReference type="Gene3D" id="3.30.460.10">
    <property type="entry name" value="Beta Polymerase, domain 2"/>
    <property type="match status" value="1"/>
</dbReference>
<dbReference type="InterPro" id="IPR041633">
    <property type="entry name" value="Polbeta"/>
</dbReference>
<reference evidence="3" key="1">
    <citation type="submission" date="2009-12" db="EMBL/GenBank/DDBJ databases">
        <title>Complete sequence of Treponema primitia strain ZAS-2.</title>
        <authorList>
            <person name="Tetu S.G."/>
            <person name="Matson E."/>
            <person name="Ren Q."/>
            <person name="Seshadri R."/>
            <person name="Elbourne L."/>
            <person name="Hassan K.A."/>
            <person name="Durkin A."/>
            <person name="Radune D."/>
            <person name="Mohamoud Y."/>
            <person name="Shay R."/>
            <person name="Jin S."/>
            <person name="Zhang X."/>
            <person name="Lucey K."/>
            <person name="Ballor N.R."/>
            <person name="Ottesen E."/>
            <person name="Rosenthal R."/>
            <person name="Allen A."/>
            <person name="Leadbetter J.R."/>
            <person name="Paulsen I.T."/>
        </authorList>
    </citation>
    <scope>NUCLEOTIDE SEQUENCE [LARGE SCALE GENOMIC DNA]</scope>
    <source>
        <strain evidence="3">ATCC BAA-887 / DSM 12427 / ZAS-2</strain>
    </source>
</reference>
<proteinExistence type="predicted"/>
<keyword evidence="3" id="KW-1185">Reference proteome</keyword>
<reference evidence="2 3" key="2">
    <citation type="journal article" date="2011" name="ISME J.">
        <title>RNA-seq reveals cooperative metabolic interactions between two termite-gut spirochete species in co-culture.</title>
        <authorList>
            <person name="Rosenthal A.Z."/>
            <person name="Matson E.G."/>
            <person name="Eldar A."/>
            <person name="Leadbetter J.R."/>
        </authorList>
    </citation>
    <scope>NUCLEOTIDE SEQUENCE [LARGE SCALE GENOMIC DNA]</scope>
    <source>
        <strain evidence="3">ATCC BAA-887 / DSM 12427 / ZAS-2</strain>
    </source>
</reference>
<organism evidence="2 3">
    <name type="scientific">Treponema primitia (strain ATCC BAA-887 / DSM 12427 / ZAS-2)</name>
    <dbReference type="NCBI Taxonomy" id="545694"/>
    <lineage>
        <taxon>Bacteria</taxon>
        <taxon>Pseudomonadati</taxon>
        <taxon>Spirochaetota</taxon>
        <taxon>Spirochaetia</taxon>
        <taxon>Spirochaetales</taxon>
        <taxon>Treponemataceae</taxon>
        <taxon>Treponema</taxon>
    </lineage>
</organism>
<dbReference type="CDD" id="cd05403">
    <property type="entry name" value="NT_KNTase_like"/>
    <property type="match status" value="1"/>
</dbReference>
<accession>F5YJE6</accession>
<dbReference type="KEGG" id="tpi:TREPR_0743"/>
<dbReference type="STRING" id="545694.TREPR_0743"/>
<dbReference type="InterPro" id="IPR043519">
    <property type="entry name" value="NT_sf"/>
</dbReference>
<dbReference type="Proteomes" id="UP000009223">
    <property type="component" value="Chromosome"/>
</dbReference>